<dbReference type="Proteomes" id="UP001234297">
    <property type="component" value="Chromosome 6"/>
</dbReference>
<organism evidence="1 2">
    <name type="scientific">Persea americana</name>
    <name type="common">Avocado</name>
    <dbReference type="NCBI Taxonomy" id="3435"/>
    <lineage>
        <taxon>Eukaryota</taxon>
        <taxon>Viridiplantae</taxon>
        <taxon>Streptophyta</taxon>
        <taxon>Embryophyta</taxon>
        <taxon>Tracheophyta</taxon>
        <taxon>Spermatophyta</taxon>
        <taxon>Magnoliopsida</taxon>
        <taxon>Magnoliidae</taxon>
        <taxon>Laurales</taxon>
        <taxon>Lauraceae</taxon>
        <taxon>Persea</taxon>
    </lineage>
</organism>
<protein>
    <submittedName>
        <fullName evidence="1">Uncharacterized protein</fullName>
    </submittedName>
</protein>
<reference evidence="1 2" key="1">
    <citation type="journal article" date="2022" name="Hortic Res">
        <title>A haplotype resolved chromosomal level avocado genome allows analysis of novel avocado genes.</title>
        <authorList>
            <person name="Nath O."/>
            <person name="Fletcher S.J."/>
            <person name="Hayward A."/>
            <person name="Shaw L.M."/>
            <person name="Masouleh A.K."/>
            <person name="Furtado A."/>
            <person name="Henry R.J."/>
            <person name="Mitter N."/>
        </authorList>
    </citation>
    <scope>NUCLEOTIDE SEQUENCE [LARGE SCALE GENOMIC DNA]</scope>
    <source>
        <strain evidence="2">cv. Hass</strain>
    </source>
</reference>
<proteinExistence type="predicted"/>
<name>A0ACC2L0L3_PERAE</name>
<accession>A0ACC2L0L3</accession>
<comment type="caution">
    <text evidence="1">The sequence shown here is derived from an EMBL/GenBank/DDBJ whole genome shotgun (WGS) entry which is preliminary data.</text>
</comment>
<evidence type="ECO:0000313" key="2">
    <source>
        <dbReference type="Proteomes" id="UP001234297"/>
    </source>
</evidence>
<evidence type="ECO:0000313" key="1">
    <source>
        <dbReference type="EMBL" id="KAJ8626926.1"/>
    </source>
</evidence>
<keyword evidence="2" id="KW-1185">Reference proteome</keyword>
<dbReference type="EMBL" id="CM056814">
    <property type="protein sequence ID" value="KAJ8626926.1"/>
    <property type="molecule type" value="Genomic_DNA"/>
</dbReference>
<gene>
    <name evidence="1" type="ORF">MRB53_020233</name>
</gene>
<sequence length="339" mass="36568">MMLPNLAQPSIFQGPEKRVSSIGSLLNDSKSDHWFIVSLNATDIIPLGLSANSSSSDVNCLLGLDYAAAGVDSKPPQLPDSPLGKAGKISGQEIHSVPDTPMMGMTSSFGSTSFASCLSNLPLISVHVDDGGSRSGLVLEEHFSQLNVGGDSAAAISPSVENPKPFLSFRTDMADQAKGFSVPTNEVPGIGNGQETARVFPCLFCSRKFYSSQALGGHQNAHKKERHAARRTQRAASDYRLCSLASYPSHILYPSPSFYISSHSANHNPGHFTARRWFGSNSAPRFETGFSPPSYFGDEEQNFLNRQRSYGEGSSLVNKNPRLESEVKEETALDLSLHL</sequence>